<dbReference type="InterPro" id="IPR035513">
    <property type="entry name" value="Invertase/methylesterase_inhib"/>
</dbReference>
<keyword evidence="2" id="KW-1185">Reference proteome</keyword>
<dbReference type="Gene3D" id="1.20.140.40">
    <property type="entry name" value="Invertase/pectin methylesterase inhibitor family protein"/>
    <property type="match status" value="1"/>
</dbReference>
<dbReference type="Proteomes" id="UP001234989">
    <property type="component" value="Chromosome 12"/>
</dbReference>
<dbReference type="SUPFAM" id="SSF101148">
    <property type="entry name" value="Plant invertase/pectin methylesterase inhibitor"/>
    <property type="match status" value="1"/>
</dbReference>
<organism evidence="1 2">
    <name type="scientific">Solanum verrucosum</name>
    <dbReference type="NCBI Taxonomy" id="315347"/>
    <lineage>
        <taxon>Eukaryota</taxon>
        <taxon>Viridiplantae</taxon>
        <taxon>Streptophyta</taxon>
        <taxon>Embryophyta</taxon>
        <taxon>Tracheophyta</taxon>
        <taxon>Spermatophyta</taxon>
        <taxon>Magnoliopsida</taxon>
        <taxon>eudicotyledons</taxon>
        <taxon>Gunneridae</taxon>
        <taxon>Pentapetalae</taxon>
        <taxon>asterids</taxon>
        <taxon>lamiids</taxon>
        <taxon>Solanales</taxon>
        <taxon>Solanaceae</taxon>
        <taxon>Solanoideae</taxon>
        <taxon>Solaneae</taxon>
        <taxon>Solanum</taxon>
    </lineage>
</organism>
<proteinExistence type="predicted"/>
<dbReference type="EMBL" id="CP133623">
    <property type="protein sequence ID" value="WMV58914.1"/>
    <property type="molecule type" value="Genomic_DNA"/>
</dbReference>
<evidence type="ECO:0000313" key="1">
    <source>
        <dbReference type="EMBL" id="WMV58914.1"/>
    </source>
</evidence>
<dbReference type="AlphaFoldDB" id="A0AAF0V7R3"/>
<gene>
    <name evidence="1" type="ORF">MTR67_052299</name>
</gene>
<name>A0AAF0V7R3_SOLVR</name>
<evidence type="ECO:0000313" key="2">
    <source>
        <dbReference type="Proteomes" id="UP001234989"/>
    </source>
</evidence>
<protein>
    <submittedName>
        <fullName evidence="1">Uncharacterized protein</fullName>
    </submittedName>
</protein>
<reference evidence="1" key="1">
    <citation type="submission" date="2023-08" db="EMBL/GenBank/DDBJ databases">
        <title>A de novo genome assembly of Solanum verrucosum Schlechtendal, a Mexican diploid species geographically isolated from the other diploid A-genome species in potato relatives.</title>
        <authorList>
            <person name="Hosaka K."/>
        </authorList>
    </citation>
    <scope>NUCLEOTIDE SEQUENCE</scope>
    <source>
        <tissue evidence="1">Young leaves</tissue>
    </source>
</reference>
<accession>A0AAF0V7R3</accession>
<sequence>MQYAHDLINTLHNQATNPKLETRYSSCLENYNDDIDDLRGLPALSKYKDYIGLNIYACAALDDAYV</sequence>